<proteinExistence type="predicted"/>
<feature type="transmembrane region" description="Helical" evidence="1">
    <location>
        <begin position="20"/>
        <end position="44"/>
    </location>
</feature>
<feature type="transmembrane region" description="Helical" evidence="1">
    <location>
        <begin position="137"/>
        <end position="156"/>
    </location>
</feature>
<feature type="transmembrane region" description="Helical" evidence="1">
    <location>
        <begin position="56"/>
        <end position="78"/>
    </location>
</feature>
<name>A0A9W8ZT13_9AGAR</name>
<protein>
    <submittedName>
        <fullName evidence="2">Uncharacterized protein</fullName>
    </submittedName>
</protein>
<evidence type="ECO:0000256" key="1">
    <source>
        <dbReference type="SAM" id="Phobius"/>
    </source>
</evidence>
<keyword evidence="1" id="KW-0812">Transmembrane</keyword>
<evidence type="ECO:0000313" key="3">
    <source>
        <dbReference type="Proteomes" id="UP001150238"/>
    </source>
</evidence>
<feature type="transmembrane region" description="Helical" evidence="1">
    <location>
        <begin position="209"/>
        <end position="231"/>
    </location>
</feature>
<organism evidence="2 3">
    <name type="scientific">Lentinula lateritia</name>
    <dbReference type="NCBI Taxonomy" id="40482"/>
    <lineage>
        <taxon>Eukaryota</taxon>
        <taxon>Fungi</taxon>
        <taxon>Dikarya</taxon>
        <taxon>Basidiomycota</taxon>
        <taxon>Agaricomycotina</taxon>
        <taxon>Agaricomycetes</taxon>
        <taxon>Agaricomycetidae</taxon>
        <taxon>Agaricales</taxon>
        <taxon>Marasmiineae</taxon>
        <taxon>Omphalotaceae</taxon>
        <taxon>Lentinula</taxon>
    </lineage>
</organism>
<gene>
    <name evidence="2" type="ORF">C8J55DRAFT_527693</name>
</gene>
<sequence>MAAVSPAEIAVYHSWIDAYLVSAFVELFMDGLYTALIIVTVLVIASIKQKRSLSDYVIYASLFLLYAMCMVHLGSWAAHIHDGFINHTGDTSTVFAFFSLASHQAIVRDVMAVAMTLVADLILVWRVFAVWGSSWKIASVPLILTLFALAFGIQYIDLATKPSNLVSLKWITDVAGIYYGSTLGNTVISTLLILLRVHSLSGTKGINRYWRFLSLVVESAALYSVILIIYMPYVTGTDFATHAPTEIVQSVVIPITGIAPTLLVVRVIVNRELAFSQPERNTRSFFTDIVFSSRLAQETSADEDVVESAVSSSNATKRADGSRDLTTVKETSIV</sequence>
<feature type="transmembrane region" description="Helical" evidence="1">
    <location>
        <begin position="105"/>
        <end position="125"/>
    </location>
</feature>
<accession>A0A9W8ZT13</accession>
<dbReference type="EMBL" id="JANVFS010000047">
    <property type="protein sequence ID" value="KAJ4465953.1"/>
    <property type="molecule type" value="Genomic_DNA"/>
</dbReference>
<feature type="transmembrane region" description="Helical" evidence="1">
    <location>
        <begin position="251"/>
        <end position="269"/>
    </location>
</feature>
<reference evidence="2" key="1">
    <citation type="submission" date="2022-08" db="EMBL/GenBank/DDBJ databases">
        <authorList>
            <consortium name="DOE Joint Genome Institute"/>
            <person name="Min B."/>
            <person name="Riley R."/>
            <person name="Sierra-Patev S."/>
            <person name="Naranjo-Ortiz M."/>
            <person name="Looney B."/>
            <person name="Konkel Z."/>
            <person name="Slot J.C."/>
            <person name="Sakamoto Y."/>
            <person name="Steenwyk J.L."/>
            <person name="Rokas A."/>
            <person name="Carro J."/>
            <person name="Camarero S."/>
            <person name="Ferreira P."/>
            <person name="Molpeceres G."/>
            <person name="Ruiz-Duenas F.J."/>
            <person name="Serrano A."/>
            <person name="Henrissat B."/>
            <person name="Drula E."/>
            <person name="Hughes K.W."/>
            <person name="Mata J.L."/>
            <person name="Ishikawa N.K."/>
            <person name="Vargas-Isla R."/>
            <person name="Ushijima S."/>
            <person name="Smith C.A."/>
            <person name="Ahrendt S."/>
            <person name="Andreopoulos W."/>
            <person name="He G."/>
            <person name="Labutti K."/>
            <person name="Lipzen A."/>
            <person name="Ng V."/>
            <person name="Sandor L."/>
            <person name="Barry K."/>
            <person name="Martinez A.T."/>
            <person name="Xiao Y."/>
            <person name="Gibbons J.G."/>
            <person name="Terashima K."/>
            <person name="Hibbett D.S."/>
            <person name="Grigoriev I.V."/>
        </authorList>
    </citation>
    <scope>NUCLEOTIDE SEQUENCE</scope>
    <source>
        <strain evidence="2">Sp2 HRB7682 ss15</strain>
    </source>
</reference>
<keyword evidence="1" id="KW-1133">Transmembrane helix</keyword>
<keyword evidence="1" id="KW-0472">Membrane</keyword>
<feature type="transmembrane region" description="Helical" evidence="1">
    <location>
        <begin position="176"/>
        <end position="197"/>
    </location>
</feature>
<dbReference type="Proteomes" id="UP001150238">
    <property type="component" value="Unassembled WGS sequence"/>
</dbReference>
<comment type="caution">
    <text evidence="2">The sequence shown here is derived from an EMBL/GenBank/DDBJ whole genome shotgun (WGS) entry which is preliminary data.</text>
</comment>
<dbReference type="AlphaFoldDB" id="A0A9W8ZT13"/>
<evidence type="ECO:0000313" key="2">
    <source>
        <dbReference type="EMBL" id="KAJ4465953.1"/>
    </source>
</evidence>
<reference evidence="2" key="2">
    <citation type="journal article" date="2023" name="Proc. Natl. Acad. Sci. U.S.A.">
        <title>A global phylogenomic analysis of the shiitake genus Lentinula.</title>
        <authorList>
            <person name="Sierra-Patev S."/>
            <person name="Min B."/>
            <person name="Naranjo-Ortiz M."/>
            <person name="Looney B."/>
            <person name="Konkel Z."/>
            <person name="Slot J.C."/>
            <person name="Sakamoto Y."/>
            <person name="Steenwyk J.L."/>
            <person name="Rokas A."/>
            <person name="Carro J."/>
            <person name="Camarero S."/>
            <person name="Ferreira P."/>
            <person name="Molpeceres G."/>
            <person name="Ruiz-Duenas F.J."/>
            <person name="Serrano A."/>
            <person name="Henrissat B."/>
            <person name="Drula E."/>
            <person name="Hughes K.W."/>
            <person name="Mata J.L."/>
            <person name="Ishikawa N.K."/>
            <person name="Vargas-Isla R."/>
            <person name="Ushijima S."/>
            <person name="Smith C.A."/>
            <person name="Donoghue J."/>
            <person name="Ahrendt S."/>
            <person name="Andreopoulos W."/>
            <person name="He G."/>
            <person name="LaButti K."/>
            <person name="Lipzen A."/>
            <person name="Ng V."/>
            <person name="Riley R."/>
            <person name="Sandor L."/>
            <person name="Barry K."/>
            <person name="Martinez A.T."/>
            <person name="Xiao Y."/>
            <person name="Gibbons J.G."/>
            <person name="Terashima K."/>
            <person name="Grigoriev I.V."/>
            <person name="Hibbett D."/>
        </authorList>
    </citation>
    <scope>NUCLEOTIDE SEQUENCE</scope>
    <source>
        <strain evidence="2">Sp2 HRB7682 ss15</strain>
    </source>
</reference>